<dbReference type="OMA" id="LFWSITD"/>
<feature type="compositionally biased region" description="Basic residues" evidence="4">
    <location>
        <begin position="1"/>
        <end position="11"/>
    </location>
</feature>
<organism evidence="6 7">
    <name type="scientific">Echinococcus granulosus</name>
    <name type="common">Hydatid tapeworm</name>
    <dbReference type="NCBI Taxonomy" id="6210"/>
    <lineage>
        <taxon>Eukaryota</taxon>
        <taxon>Metazoa</taxon>
        <taxon>Spiralia</taxon>
        <taxon>Lophotrochozoa</taxon>
        <taxon>Platyhelminthes</taxon>
        <taxon>Cestoda</taxon>
        <taxon>Eucestoda</taxon>
        <taxon>Cyclophyllidea</taxon>
        <taxon>Taeniidae</taxon>
        <taxon>Echinococcus</taxon>
        <taxon>Echinococcus granulosus group</taxon>
    </lineage>
</organism>
<feature type="compositionally biased region" description="Polar residues" evidence="4">
    <location>
        <begin position="12"/>
        <end position="31"/>
    </location>
</feature>
<evidence type="ECO:0000259" key="5">
    <source>
        <dbReference type="Pfam" id="PF01593"/>
    </source>
</evidence>
<feature type="region of interest" description="Disordered" evidence="4">
    <location>
        <begin position="486"/>
        <end position="544"/>
    </location>
</feature>
<dbReference type="STRING" id="6210.W6UD65"/>
<comment type="similarity">
    <text evidence="1">Belongs to the flavin monoamine oxidase family.</text>
</comment>
<dbReference type="InterPro" id="IPR042530">
    <property type="entry name" value="EME1/EME2_C"/>
</dbReference>
<dbReference type="PANTHER" id="PTHR10742">
    <property type="entry name" value="FLAVIN MONOAMINE OXIDASE"/>
    <property type="match status" value="1"/>
</dbReference>
<dbReference type="InterPro" id="IPR050281">
    <property type="entry name" value="Flavin_monoamine_oxidase"/>
</dbReference>
<keyword evidence="7" id="KW-1185">Reference proteome</keyword>
<reference evidence="6 7" key="1">
    <citation type="journal article" date="2013" name="Nat. Genet.">
        <title>The genome of the hydatid tapeworm Echinococcus granulosus.</title>
        <authorList>
            <person name="Zheng H."/>
            <person name="Zhang W."/>
            <person name="Zhang L."/>
            <person name="Zhang Z."/>
            <person name="Li J."/>
            <person name="Lu G."/>
            <person name="Zhu Y."/>
            <person name="Wang Y."/>
            <person name="Huang Y."/>
            <person name="Liu J."/>
            <person name="Kang H."/>
            <person name="Chen J."/>
            <person name="Wang L."/>
            <person name="Chen A."/>
            <person name="Yu S."/>
            <person name="Gao Z."/>
            <person name="Jin L."/>
            <person name="Gu W."/>
            <person name="Wang Z."/>
            <person name="Zhao L."/>
            <person name="Shi B."/>
            <person name="Wen H."/>
            <person name="Lin R."/>
            <person name="Jones M.K."/>
            <person name="Brejova B."/>
            <person name="Vinar T."/>
            <person name="Zhao G."/>
            <person name="McManus D.P."/>
            <person name="Chen Z."/>
            <person name="Zhou Y."/>
            <person name="Wang S."/>
        </authorList>
    </citation>
    <scope>NUCLEOTIDE SEQUENCE [LARGE SCALE GENOMIC DNA]</scope>
</reference>
<feature type="domain" description="Amine oxidase" evidence="5">
    <location>
        <begin position="567"/>
        <end position="972"/>
    </location>
</feature>
<evidence type="ECO:0000313" key="7">
    <source>
        <dbReference type="Proteomes" id="UP000019149"/>
    </source>
</evidence>
<dbReference type="CTD" id="36344602"/>
<dbReference type="InterPro" id="IPR002937">
    <property type="entry name" value="Amino_oxidase"/>
</dbReference>
<dbReference type="InterPro" id="IPR036388">
    <property type="entry name" value="WH-like_DNA-bd_sf"/>
</dbReference>
<dbReference type="PANTHER" id="PTHR10742:SF386">
    <property type="entry name" value="LYSINE-SPECIFIC HISTONE DEMETHYLASE 1A"/>
    <property type="match status" value="1"/>
</dbReference>
<dbReference type="KEGG" id="egl:EGR_08887"/>
<proteinExistence type="inferred from homology"/>
<evidence type="ECO:0000313" key="6">
    <source>
        <dbReference type="EMBL" id="EUB56272.1"/>
    </source>
</evidence>
<gene>
    <name evidence="6" type="ORF">EGR_08887</name>
</gene>
<feature type="region of interest" description="Disordered" evidence="4">
    <location>
        <begin position="1"/>
        <end position="119"/>
    </location>
</feature>
<dbReference type="Gene3D" id="3.40.50.10130">
    <property type="match status" value="1"/>
</dbReference>
<dbReference type="Gene3D" id="3.90.660.10">
    <property type="match status" value="1"/>
</dbReference>
<dbReference type="GO" id="GO:0050660">
    <property type="term" value="F:flavin adenine dinucleotide binding"/>
    <property type="evidence" value="ECO:0007669"/>
    <property type="project" value="TreeGrafter"/>
</dbReference>
<feature type="compositionally biased region" description="Low complexity" evidence="4">
    <location>
        <begin position="59"/>
        <end position="70"/>
    </location>
</feature>
<dbReference type="InterPro" id="IPR036188">
    <property type="entry name" value="FAD/NAD-bd_sf"/>
</dbReference>
<dbReference type="GO" id="GO:0032259">
    <property type="term" value="P:methylation"/>
    <property type="evidence" value="ECO:0007669"/>
    <property type="project" value="UniProtKB-KW"/>
</dbReference>
<dbReference type="GO" id="GO:0008168">
    <property type="term" value="F:methyltransferase activity"/>
    <property type="evidence" value="ECO:0007669"/>
    <property type="project" value="UniProtKB-KW"/>
</dbReference>
<dbReference type="EMBL" id="APAU02000122">
    <property type="protein sequence ID" value="EUB56272.1"/>
    <property type="molecule type" value="Genomic_DNA"/>
</dbReference>
<dbReference type="Pfam" id="PF01593">
    <property type="entry name" value="Amino_oxidase"/>
    <property type="match status" value="2"/>
</dbReference>
<dbReference type="GO" id="GO:0016491">
    <property type="term" value="F:oxidoreductase activity"/>
    <property type="evidence" value="ECO:0007669"/>
    <property type="project" value="UniProtKB-KW"/>
</dbReference>
<dbReference type="Gene3D" id="3.50.50.60">
    <property type="entry name" value="FAD/NAD(P)-binding domain"/>
    <property type="match status" value="2"/>
</dbReference>
<feature type="compositionally biased region" description="Low complexity" evidence="4">
    <location>
        <begin position="510"/>
        <end position="529"/>
    </location>
</feature>
<dbReference type="RefSeq" id="XP_024347468.1">
    <property type="nucleotide sequence ID" value="XM_024498136.1"/>
</dbReference>
<dbReference type="Gene3D" id="1.10.10.10">
    <property type="entry name" value="Winged helix-like DNA-binding domain superfamily/Winged helix DNA-binding domain"/>
    <property type="match status" value="1"/>
</dbReference>
<evidence type="ECO:0000256" key="1">
    <source>
        <dbReference type="ARBA" id="ARBA00005995"/>
    </source>
</evidence>
<keyword evidence="3" id="KW-0175">Coiled coil</keyword>
<dbReference type="Gene3D" id="1.10.287.80">
    <property type="entry name" value="ATP synthase, gamma subunit, helix hairpin domain"/>
    <property type="match status" value="1"/>
</dbReference>
<dbReference type="GO" id="GO:0003682">
    <property type="term" value="F:chromatin binding"/>
    <property type="evidence" value="ECO:0007669"/>
    <property type="project" value="TreeGrafter"/>
</dbReference>
<dbReference type="Gene3D" id="1.10.150.670">
    <property type="entry name" value="Crossover junction endonuclease EME1, DNA-binding domain"/>
    <property type="match status" value="1"/>
</dbReference>
<comment type="caution">
    <text evidence="6">The sequence shown here is derived from an EMBL/GenBank/DDBJ whole genome shotgun (WGS) entry which is preliminary data.</text>
</comment>
<protein>
    <submittedName>
        <fullName evidence="6">Lysine-specific histone demethylase</fullName>
    </submittedName>
</protein>
<keyword evidence="2" id="KW-0560">Oxidoreductase</keyword>
<feature type="domain" description="Amine oxidase" evidence="5">
    <location>
        <begin position="310"/>
        <end position="418"/>
    </location>
</feature>
<feature type="compositionally biased region" description="Acidic residues" evidence="4">
    <location>
        <begin position="41"/>
        <end position="58"/>
    </location>
</feature>
<sequence length="1344" mass="146901">MPRGRPRRNLRTKTQSVHANGGANDNLNTELSETENRPEDNIDDPIEIQTADEEENSSSDENNSDSSSSEIPRKRKLTEGKIDVDEELESVDDEELTDSDLDDEYYVEGLDGDDSSRNDVPTDLPLSFCGPAEKAAETCRLPARRITADESSMFPFLEDDENVALRPAYLIARNAACHMWTEDPTVQVTTDRLMGYLVSSSNDQAVLCMHASGLTASLPTSEDASPITSVWSTPVARQNLERLAYLAVLFLERYGYINIGAFKQLAAPLTRAVKPASGDSTTSTTRRGADKHAANAMVPLRVIICGAGAAGLMAARQLVYFGAQVTVFEARDRIGGRIWTYKQGNQFADLGAMIITGMSGNPSTILAKQGGLMLAPINPCCTLYTASGRPVSQEKDARIEKEFNRILATAGHIAAKDPENLAGKSLGQVIEDLIRFQEHRIVPLKISHRNLVSILLRRKAKILNEMADARREINEAYNDWQALCKESHETPSPPAPPSSLTARSRRSRVVVETASTISVSSTNSSASATPHVASPTKHDPDAGEVSKLSGVVDVQDEYNRRRQLSMLHAAWKRFDPMQVALTKINRQLEVLAQNPPRDVYLTSSERNLIDWHLANLEFANATELQNLSLIHWDQDDAYELGGDHCIVQGGFGQIMDVLTSSSGASGTLRPAVDNPCGQIELKSSIKEISISDSGVKVSCLNKAVSEDELISHYGDVVLCALPLGVLKESVKISNAEKKLEQADLTTLSAPYFIPPLPPWKCEAIERTGFGTLNKLVLFFNDFFWDRNERVFGYVHDSTERRGELFLFWSITDRPCLIALVAGKAAVTLETEIAATVGPKGDGDTAAYLKLPIVARALSILRKIFGRQHMGNVPDPIGAYATRWTSDENIRGSYSYVAVGSSGDDYDFLAAPASQVAPTLPSSLSAPAAATGGEEGSPQVPLRLFFCGEHTNRHYPASVQGAIFSGLREVARIANTFCPGETPIRQHGFVLRQAPSVTQQQQPMTMKRKTDVLLSEKYCRRLVSCSFDETFLQEPQGFLAAVSARINCENPNNGKSAFAKLPDWVANPPALIRPIPPKSRGFDGPVPLPFSITWQRYTPSNGSDDSVQLMSAEEPDVLVIVLQNQLRSLLENESKISDFCATLRSLPQRRRVSVIIFAPRLSSTKDRSFLDLLTRLQFECNLTGIQQASTTQNLAVLVGNYTKAICQRPFKKSRLDTRHGFSFLPASATTVAGAVAAPRFPLTTTCRGTGFNEEDVVRAWVHQTWLRQLATWRGMTGEVVHAVAEAYPTPRDSGSDSAVAGLAELPIRRGAGVLATETRLGNAIAARIAAFFTSTDPDLLVDGAP</sequence>
<feature type="coiled-coil region" evidence="3">
    <location>
        <begin position="452"/>
        <end position="479"/>
    </location>
</feature>
<dbReference type="OrthoDB" id="9982100at2759"/>
<name>W6UD65_ECHGR</name>
<evidence type="ECO:0000256" key="2">
    <source>
        <dbReference type="ARBA" id="ARBA00023002"/>
    </source>
</evidence>
<dbReference type="GeneID" id="36344602"/>
<dbReference type="SUPFAM" id="SSF54373">
    <property type="entry name" value="FAD-linked reductases, C-terminal domain"/>
    <property type="match status" value="1"/>
</dbReference>
<accession>W6UD65</accession>
<feature type="compositionally biased region" description="Acidic residues" evidence="4">
    <location>
        <begin position="84"/>
        <end position="113"/>
    </location>
</feature>
<evidence type="ECO:0000256" key="3">
    <source>
        <dbReference type="SAM" id="Coils"/>
    </source>
</evidence>
<dbReference type="Proteomes" id="UP000019149">
    <property type="component" value="Unassembled WGS sequence"/>
</dbReference>
<dbReference type="GO" id="GO:0006338">
    <property type="term" value="P:chromatin remodeling"/>
    <property type="evidence" value="ECO:0007669"/>
    <property type="project" value="TreeGrafter"/>
</dbReference>
<evidence type="ECO:0000256" key="4">
    <source>
        <dbReference type="SAM" id="MobiDB-lite"/>
    </source>
</evidence>
<dbReference type="SUPFAM" id="SSF51905">
    <property type="entry name" value="FAD/NAD(P)-binding domain"/>
    <property type="match status" value="1"/>
</dbReference>